<dbReference type="InterPro" id="IPR005467">
    <property type="entry name" value="His_kinase_dom"/>
</dbReference>
<reference evidence="11 12" key="1">
    <citation type="submission" date="2014-02" db="EMBL/GenBank/DDBJ databases">
        <title>Draft genome sequence of Lysinibacillus sinduriensis JCM 15800.</title>
        <authorList>
            <person name="Zhang F."/>
            <person name="Wang G."/>
            <person name="Zhang L."/>
        </authorList>
    </citation>
    <scope>NUCLEOTIDE SEQUENCE [LARGE SCALE GENOMIC DNA]</scope>
    <source>
        <strain evidence="11 12">JCM 15800</strain>
    </source>
</reference>
<keyword evidence="6 11" id="KW-0418">Kinase</keyword>
<dbReference type="PROSITE" id="PS50109">
    <property type="entry name" value="HIS_KIN"/>
    <property type="match status" value="1"/>
</dbReference>
<sequence length="414" mass="46761">MEKIVTKLYAQRYYMIIYLLIVIMISGLFYKNALYGEGSVGYYLHLVFVVLFSACLLIYPKHRSGILRWLIVLMAILLFYTLFLVYPETGSTILLIYFIPAIPIIFFDKKLFYTSIILNPVLVIGSILYIISSGQKSLYPNVTSDTVGNIITFIGSQVFLYFIFYFTSERIARMKLYYEQVKHAERLKTTGELAAAVAHEIRNPLTVVKGYLQLYEQEHSINNSMKQSLPLLIEELDSAEQVISELLSLSQPAKNLKTERVDIQKAINSVAELLQSYGLLNKNRIEVAIEAGSYININKMELHQLLVNIVKNAIEASSPGGKIIITAQKEKDNFVEIRVQDSGIGMSKEELELIGKPFYSLKNKGTGLGVMICNNIVEKYNGSIQYMSSKGKGTTVAIRFPSITSSAVRSREKE</sequence>
<protein>
    <recommendedName>
        <fullName evidence="2">histidine kinase</fullName>
        <ecNumber evidence="2">2.7.13.3</ecNumber>
    </recommendedName>
</protein>
<keyword evidence="3" id="KW-0597">Phosphoprotein</keyword>
<feature type="transmembrane region" description="Helical" evidence="9">
    <location>
        <begin position="146"/>
        <end position="166"/>
    </location>
</feature>
<dbReference type="PANTHER" id="PTHR43065:SF46">
    <property type="entry name" value="C4-DICARBOXYLATE TRANSPORT SENSOR PROTEIN DCTB"/>
    <property type="match status" value="1"/>
</dbReference>
<keyword evidence="9" id="KW-0812">Transmembrane</keyword>
<evidence type="ECO:0000256" key="7">
    <source>
        <dbReference type="ARBA" id="ARBA00022840"/>
    </source>
</evidence>
<dbReference type="RefSeq" id="WP_036200833.1">
    <property type="nucleotide sequence ID" value="NZ_AVCY01000005.1"/>
</dbReference>
<name>A0A0A3HYC6_9BACL</name>
<dbReference type="SMART" id="SM00388">
    <property type="entry name" value="HisKA"/>
    <property type="match status" value="1"/>
</dbReference>
<dbReference type="CDD" id="cd00082">
    <property type="entry name" value="HisKA"/>
    <property type="match status" value="1"/>
</dbReference>
<dbReference type="InterPro" id="IPR004358">
    <property type="entry name" value="Sig_transdc_His_kin-like_C"/>
</dbReference>
<dbReference type="eggNOG" id="COG4191">
    <property type="taxonomic scope" value="Bacteria"/>
</dbReference>
<evidence type="ECO:0000256" key="2">
    <source>
        <dbReference type="ARBA" id="ARBA00012438"/>
    </source>
</evidence>
<accession>A0A0A3HYC6</accession>
<proteinExistence type="predicted"/>
<dbReference type="PRINTS" id="PR00344">
    <property type="entry name" value="BCTRLSENSOR"/>
</dbReference>
<dbReference type="InterPro" id="IPR036890">
    <property type="entry name" value="HATPase_C_sf"/>
</dbReference>
<evidence type="ECO:0000259" key="10">
    <source>
        <dbReference type="PROSITE" id="PS50109"/>
    </source>
</evidence>
<dbReference type="SUPFAM" id="SSF55874">
    <property type="entry name" value="ATPase domain of HSP90 chaperone/DNA topoisomerase II/histidine kinase"/>
    <property type="match status" value="1"/>
</dbReference>
<dbReference type="EC" id="2.7.13.3" evidence="2"/>
<keyword evidence="12" id="KW-1185">Reference proteome</keyword>
<keyword evidence="9" id="KW-1133">Transmembrane helix</keyword>
<feature type="transmembrane region" description="Helical" evidence="9">
    <location>
        <begin position="12"/>
        <end position="30"/>
    </location>
</feature>
<dbReference type="AlphaFoldDB" id="A0A0A3HYC6"/>
<comment type="catalytic activity">
    <reaction evidence="1">
        <text>ATP + protein L-histidine = ADP + protein N-phospho-L-histidine.</text>
        <dbReference type="EC" id="2.7.13.3"/>
    </reaction>
</comment>
<dbReference type="PANTHER" id="PTHR43065">
    <property type="entry name" value="SENSOR HISTIDINE KINASE"/>
    <property type="match status" value="1"/>
</dbReference>
<dbReference type="InterPro" id="IPR003594">
    <property type="entry name" value="HATPase_dom"/>
</dbReference>
<keyword evidence="5" id="KW-0547">Nucleotide-binding</keyword>
<organism evidence="11 12">
    <name type="scientific">Ureibacillus sinduriensis BLB-1 = JCM 15800</name>
    <dbReference type="NCBI Taxonomy" id="1384057"/>
    <lineage>
        <taxon>Bacteria</taxon>
        <taxon>Bacillati</taxon>
        <taxon>Bacillota</taxon>
        <taxon>Bacilli</taxon>
        <taxon>Bacillales</taxon>
        <taxon>Caryophanaceae</taxon>
        <taxon>Ureibacillus</taxon>
    </lineage>
</organism>
<evidence type="ECO:0000256" key="8">
    <source>
        <dbReference type="ARBA" id="ARBA00023012"/>
    </source>
</evidence>
<evidence type="ECO:0000256" key="5">
    <source>
        <dbReference type="ARBA" id="ARBA00022741"/>
    </source>
</evidence>
<dbReference type="Proteomes" id="UP000030408">
    <property type="component" value="Unassembled WGS sequence"/>
</dbReference>
<dbReference type="InterPro" id="IPR036097">
    <property type="entry name" value="HisK_dim/P_sf"/>
</dbReference>
<keyword evidence="4" id="KW-0808">Transferase</keyword>
<keyword evidence="9" id="KW-0472">Membrane</keyword>
<dbReference type="SMART" id="SM00387">
    <property type="entry name" value="HATPase_c"/>
    <property type="match status" value="1"/>
</dbReference>
<feature type="transmembrane region" description="Helical" evidence="9">
    <location>
        <begin position="66"/>
        <end position="83"/>
    </location>
</feature>
<evidence type="ECO:0000256" key="1">
    <source>
        <dbReference type="ARBA" id="ARBA00000085"/>
    </source>
</evidence>
<dbReference type="Gene3D" id="3.30.565.10">
    <property type="entry name" value="Histidine kinase-like ATPase, C-terminal domain"/>
    <property type="match status" value="1"/>
</dbReference>
<keyword evidence="8" id="KW-0902">Two-component regulatory system</keyword>
<dbReference type="STRING" id="1384057.CD33_11575"/>
<dbReference type="EMBL" id="JPVO01000051">
    <property type="protein sequence ID" value="KGR75358.1"/>
    <property type="molecule type" value="Genomic_DNA"/>
</dbReference>
<dbReference type="Pfam" id="PF02518">
    <property type="entry name" value="HATPase_c"/>
    <property type="match status" value="1"/>
</dbReference>
<evidence type="ECO:0000256" key="4">
    <source>
        <dbReference type="ARBA" id="ARBA00022679"/>
    </source>
</evidence>
<evidence type="ECO:0000256" key="9">
    <source>
        <dbReference type="SAM" id="Phobius"/>
    </source>
</evidence>
<evidence type="ECO:0000256" key="3">
    <source>
        <dbReference type="ARBA" id="ARBA00022553"/>
    </source>
</evidence>
<keyword evidence="7" id="KW-0067">ATP-binding</keyword>
<dbReference type="GO" id="GO:0005524">
    <property type="term" value="F:ATP binding"/>
    <property type="evidence" value="ECO:0007669"/>
    <property type="project" value="UniProtKB-KW"/>
</dbReference>
<gene>
    <name evidence="11" type="ORF">CD33_11575</name>
</gene>
<evidence type="ECO:0000313" key="11">
    <source>
        <dbReference type="EMBL" id="KGR75358.1"/>
    </source>
</evidence>
<evidence type="ECO:0000313" key="12">
    <source>
        <dbReference type="Proteomes" id="UP000030408"/>
    </source>
</evidence>
<dbReference type="InterPro" id="IPR003661">
    <property type="entry name" value="HisK_dim/P_dom"/>
</dbReference>
<comment type="caution">
    <text evidence="11">The sequence shown here is derived from an EMBL/GenBank/DDBJ whole genome shotgun (WGS) entry which is preliminary data.</text>
</comment>
<dbReference type="GO" id="GO:0000155">
    <property type="term" value="F:phosphorelay sensor kinase activity"/>
    <property type="evidence" value="ECO:0007669"/>
    <property type="project" value="InterPro"/>
</dbReference>
<feature type="transmembrane region" description="Helical" evidence="9">
    <location>
        <begin position="89"/>
        <end position="106"/>
    </location>
</feature>
<dbReference type="SUPFAM" id="SSF47384">
    <property type="entry name" value="Homodimeric domain of signal transducing histidine kinase"/>
    <property type="match status" value="1"/>
</dbReference>
<dbReference type="OrthoDB" id="9815750at2"/>
<feature type="transmembrane region" description="Helical" evidence="9">
    <location>
        <begin position="42"/>
        <end position="59"/>
    </location>
</feature>
<dbReference type="Gene3D" id="1.10.287.130">
    <property type="match status" value="1"/>
</dbReference>
<dbReference type="Pfam" id="PF00512">
    <property type="entry name" value="HisKA"/>
    <property type="match status" value="1"/>
</dbReference>
<feature type="transmembrane region" description="Helical" evidence="9">
    <location>
        <begin position="111"/>
        <end position="131"/>
    </location>
</feature>
<evidence type="ECO:0000256" key="6">
    <source>
        <dbReference type="ARBA" id="ARBA00022777"/>
    </source>
</evidence>
<feature type="domain" description="Histidine kinase" evidence="10">
    <location>
        <begin position="196"/>
        <end position="404"/>
    </location>
</feature>